<evidence type="ECO:0000256" key="3">
    <source>
        <dbReference type="ARBA" id="ARBA00022989"/>
    </source>
</evidence>
<evidence type="ECO:0000256" key="2">
    <source>
        <dbReference type="ARBA" id="ARBA00022692"/>
    </source>
</evidence>
<dbReference type="AlphaFoldDB" id="A0A504UVT0"/>
<sequence>MEKSLPRYIWKHTWRQQVVILVIVALSMIPYFFSLDLPKQIINGPIQGDGFAAPDAVQPFFEVGFDMPLVGRVELYAGYPLNRLSMLMALSLEFLALVIINNGFKYVINTYKGRLGERLLRRIRFQLIDRVLRFPPNYFKRTKSSEVATMIKDEVEPLGGYAGDAFVAPAMLGGQIVAALGFILAQSLWLGMIAVFMAMLQLGIIPRMRRRLIRLGRERQLTARRLAGRVGEMVEGISTIHAYDTSNYERADMAHRLGEIFAIRYDLYQWKFMVKFINNFLAQVTPFLFYSIGGYLTLKGTLDVGQLVAVINAYKDLPGPLKDLIDWDQGRQDVQVKFEQVVEQFQSDAILPEEVQAVYEGHPPALPGTIAITNLAVHDDSGGRLVHDVSLELGAGEVVAFLDVNGTAAVAVAEALGRAVRPAAGRISVGDTNLLDLPESVSGRRISYVSAETYFFHGSLRDNLLYGLKHAPLRPFERGGKAATVRRWEIKEARLAGNVDFDIHGEWIGGTSNAVADRETQNAWMLEALDTVLLTDDVFDLGLRSVIDPQWNEKLARFAVEARQTLRDRLDELKLPQLVEPFDFDSYNSEATIAENLLFGTVIGGDDAARRIVSSGYFRSVLIENGLSEQLFDAGRKIVSTMVELFGEDQQSNSLMPELPFMEGREIPDLSRVSKEVEGKRLDQTNEELRRILFLTAFAYVESRYRFGILNDEIRAKIVKARHAFYANLPRELQSLIARFNRDEYQSSATLLDNIVFGKISRTYADSHERIKSQLVTLAKEHGAYPDVLEAGLSFDLGPGGKRLTMLQRQKLNVARAVIRHADYCILNQPLPGLNPRLQAQLVQNVISFLRKNTDGCTIVWVLSNPTLCSYFERVVIFDNGDVIANGSYEEIIDEDSVVKELIAR</sequence>
<dbReference type="Gene3D" id="1.20.1560.10">
    <property type="entry name" value="ABC transporter type 1, transmembrane domain"/>
    <property type="match status" value="1"/>
</dbReference>
<accession>A0A504UVT0</accession>
<feature type="transmembrane region" description="Helical" evidence="5">
    <location>
        <begin position="188"/>
        <end position="205"/>
    </location>
</feature>
<comment type="subcellular location">
    <subcellularLocation>
        <location evidence="1">Cell membrane</location>
        <topology evidence="1">Multi-pass membrane protein</topology>
    </subcellularLocation>
</comment>
<dbReference type="GO" id="GO:0016887">
    <property type="term" value="F:ATP hydrolysis activity"/>
    <property type="evidence" value="ECO:0007669"/>
    <property type="project" value="InterPro"/>
</dbReference>
<evidence type="ECO:0000256" key="5">
    <source>
        <dbReference type="SAM" id="Phobius"/>
    </source>
</evidence>
<gene>
    <name evidence="8" type="ORF">FJQ55_00015</name>
</gene>
<feature type="transmembrane region" description="Helical" evidence="5">
    <location>
        <begin position="280"/>
        <end position="298"/>
    </location>
</feature>
<dbReference type="OrthoDB" id="9760920at2"/>
<dbReference type="GO" id="GO:0005524">
    <property type="term" value="F:ATP binding"/>
    <property type="evidence" value="ECO:0007669"/>
    <property type="project" value="UniProtKB-KW"/>
</dbReference>
<dbReference type="SUPFAM" id="SSF52540">
    <property type="entry name" value="P-loop containing nucleoside triphosphate hydrolases"/>
    <property type="match status" value="1"/>
</dbReference>
<evidence type="ECO:0000259" key="6">
    <source>
        <dbReference type="PROSITE" id="PS50893"/>
    </source>
</evidence>
<dbReference type="Gene3D" id="3.40.50.300">
    <property type="entry name" value="P-loop containing nucleotide triphosphate hydrolases"/>
    <property type="match status" value="2"/>
</dbReference>
<proteinExistence type="predicted"/>
<dbReference type="InterPro" id="IPR027417">
    <property type="entry name" value="P-loop_NTPase"/>
</dbReference>
<dbReference type="PANTHER" id="PTHR43394">
    <property type="entry name" value="ATP-DEPENDENT PERMEASE MDL1, MITOCHONDRIAL"/>
    <property type="match status" value="1"/>
</dbReference>
<keyword evidence="3 5" id="KW-1133">Transmembrane helix</keyword>
<feature type="domain" description="ABC transmembrane type-1" evidence="7">
    <location>
        <begin position="75"/>
        <end position="326"/>
    </location>
</feature>
<evidence type="ECO:0000256" key="4">
    <source>
        <dbReference type="ARBA" id="ARBA00023136"/>
    </source>
</evidence>
<feature type="domain" description="ABC transporter" evidence="6">
    <location>
        <begin position="370"/>
        <end position="905"/>
    </location>
</feature>
<dbReference type="Proteomes" id="UP000316429">
    <property type="component" value="Unassembled WGS sequence"/>
</dbReference>
<reference evidence="8 9" key="1">
    <citation type="submission" date="2019-06" db="EMBL/GenBank/DDBJ databases">
        <title>Rhizobium sp. CL12 isolated from roots of soybean.</title>
        <authorList>
            <person name="Wang C."/>
        </authorList>
    </citation>
    <scope>NUCLEOTIDE SEQUENCE [LARGE SCALE GENOMIC DNA]</scope>
    <source>
        <strain evidence="8 9">CL12</strain>
    </source>
</reference>
<dbReference type="PROSITE" id="PS50893">
    <property type="entry name" value="ABC_TRANSPORTER_2"/>
    <property type="match status" value="1"/>
</dbReference>
<evidence type="ECO:0000256" key="1">
    <source>
        <dbReference type="ARBA" id="ARBA00004651"/>
    </source>
</evidence>
<feature type="transmembrane region" description="Helical" evidence="5">
    <location>
        <begin position="12"/>
        <end position="33"/>
    </location>
</feature>
<dbReference type="InterPro" id="IPR036640">
    <property type="entry name" value="ABC1_TM_sf"/>
</dbReference>
<evidence type="ECO:0000313" key="8">
    <source>
        <dbReference type="EMBL" id="TPP09312.1"/>
    </source>
</evidence>
<dbReference type="EMBL" id="VFYP01000001">
    <property type="protein sequence ID" value="TPP09312.1"/>
    <property type="molecule type" value="Genomic_DNA"/>
</dbReference>
<evidence type="ECO:0000259" key="7">
    <source>
        <dbReference type="PROSITE" id="PS50929"/>
    </source>
</evidence>
<dbReference type="PANTHER" id="PTHR43394:SF1">
    <property type="entry name" value="ATP-BINDING CASSETTE SUB-FAMILY B MEMBER 10, MITOCHONDRIAL"/>
    <property type="match status" value="1"/>
</dbReference>
<keyword evidence="2 5" id="KW-0812">Transmembrane</keyword>
<organism evidence="8 9">
    <name type="scientific">Rhizobium glycinendophyticum</name>
    <dbReference type="NCBI Taxonomy" id="2589807"/>
    <lineage>
        <taxon>Bacteria</taxon>
        <taxon>Pseudomonadati</taxon>
        <taxon>Pseudomonadota</taxon>
        <taxon>Alphaproteobacteria</taxon>
        <taxon>Hyphomicrobiales</taxon>
        <taxon>Rhizobiaceae</taxon>
        <taxon>Rhizobium/Agrobacterium group</taxon>
        <taxon>Rhizobium</taxon>
    </lineage>
</organism>
<dbReference type="InterPro" id="IPR039421">
    <property type="entry name" value="Type_1_exporter"/>
</dbReference>
<evidence type="ECO:0000313" key="9">
    <source>
        <dbReference type="Proteomes" id="UP000316429"/>
    </source>
</evidence>
<keyword evidence="9" id="KW-1185">Reference proteome</keyword>
<dbReference type="GO" id="GO:0005886">
    <property type="term" value="C:plasma membrane"/>
    <property type="evidence" value="ECO:0007669"/>
    <property type="project" value="UniProtKB-SubCell"/>
</dbReference>
<dbReference type="PROSITE" id="PS50929">
    <property type="entry name" value="ABC_TM1F"/>
    <property type="match status" value="1"/>
</dbReference>
<dbReference type="RefSeq" id="WP_140825714.1">
    <property type="nucleotide sequence ID" value="NZ_VFYP01000001.1"/>
</dbReference>
<comment type="caution">
    <text evidence="8">The sequence shown here is derived from an EMBL/GenBank/DDBJ whole genome shotgun (WGS) entry which is preliminary data.</text>
</comment>
<dbReference type="CDD" id="cd07346">
    <property type="entry name" value="ABC_6TM_exporters"/>
    <property type="match status" value="1"/>
</dbReference>
<protein>
    <submittedName>
        <fullName evidence="8">ABC transporter ATP-binding protein</fullName>
    </submittedName>
</protein>
<dbReference type="SUPFAM" id="SSF90123">
    <property type="entry name" value="ABC transporter transmembrane region"/>
    <property type="match status" value="1"/>
</dbReference>
<dbReference type="InterPro" id="IPR011527">
    <property type="entry name" value="ABC1_TM_dom"/>
</dbReference>
<name>A0A504UVT0_9HYPH</name>
<feature type="transmembrane region" description="Helical" evidence="5">
    <location>
        <begin position="84"/>
        <end position="104"/>
    </location>
</feature>
<keyword evidence="8" id="KW-0067">ATP-binding</keyword>
<keyword evidence="4 5" id="KW-0472">Membrane</keyword>
<dbReference type="Pfam" id="PF00664">
    <property type="entry name" value="ABC_membrane"/>
    <property type="match status" value="1"/>
</dbReference>
<keyword evidence="8" id="KW-0547">Nucleotide-binding</keyword>
<dbReference type="InterPro" id="IPR003439">
    <property type="entry name" value="ABC_transporter-like_ATP-bd"/>
</dbReference>
<dbReference type="GO" id="GO:0140359">
    <property type="term" value="F:ABC-type transporter activity"/>
    <property type="evidence" value="ECO:0007669"/>
    <property type="project" value="InterPro"/>
</dbReference>
<feature type="transmembrane region" description="Helical" evidence="5">
    <location>
        <begin position="158"/>
        <end position="182"/>
    </location>
</feature>